<dbReference type="InterPro" id="IPR001005">
    <property type="entry name" value="SANT/Myb"/>
</dbReference>
<keyword evidence="3" id="KW-0507">mRNA processing</keyword>
<evidence type="ECO:0000256" key="2">
    <source>
        <dbReference type="ARBA" id="ARBA00022553"/>
    </source>
</evidence>
<dbReference type="Gene3D" id="1.10.10.60">
    <property type="entry name" value="Homeodomain-like"/>
    <property type="match status" value="1"/>
</dbReference>
<dbReference type="InterPro" id="IPR000949">
    <property type="entry name" value="ELM2_dom"/>
</dbReference>
<dbReference type="Gene3D" id="3.40.30.10">
    <property type="entry name" value="Glutaredoxin"/>
    <property type="match status" value="1"/>
</dbReference>
<feature type="compositionally biased region" description="Basic and acidic residues" evidence="10">
    <location>
        <begin position="691"/>
        <end position="702"/>
    </location>
</feature>
<feature type="region of interest" description="Disordered" evidence="10">
    <location>
        <begin position="1116"/>
        <end position="1171"/>
    </location>
</feature>
<dbReference type="Gene3D" id="1.25.10.10">
    <property type="entry name" value="Leucine-rich Repeat Variant"/>
    <property type="match status" value="1"/>
</dbReference>
<keyword evidence="12" id="KW-0732">Signal</keyword>
<evidence type="ECO:0000259" key="14">
    <source>
        <dbReference type="PROSITE" id="PS51293"/>
    </source>
</evidence>
<evidence type="ECO:0000313" key="17">
    <source>
        <dbReference type="Proteomes" id="UP000677054"/>
    </source>
</evidence>
<evidence type="ECO:0000259" key="15">
    <source>
        <dbReference type="PROSITE" id="PS51352"/>
    </source>
</evidence>
<evidence type="ECO:0000256" key="12">
    <source>
        <dbReference type="SAM" id="SignalP"/>
    </source>
</evidence>
<feature type="domain" description="ELM2" evidence="13">
    <location>
        <begin position="1"/>
        <end position="69"/>
    </location>
</feature>
<feature type="compositionally biased region" description="Acidic residues" evidence="10">
    <location>
        <begin position="745"/>
        <end position="768"/>
    </location>
</feature>
<evidence type="ECO:0000313" key="16">
    <source>
        <dbReference type="EMBL" id="CAD7244323.1"/>
    </source>
</evidence>
<sequence>FNWLFFFCPFRSVGTFARALDCSSSIQQPSLHMSAAAASRDVTLFHVMHMLHKHNYNFSNAVCSLVPSTGPVLCRDEMEEWTAAEACIFEEALDRYGKDFNNIQKDYLPWKTLKNIVEFFYMWKTTDRYVQQKRVKAVEAESKLKQVYIPNYKPNPAAINNIKPGMVNGDDGISGRPCESCSATSSSQWYSWGSLYQKRLCQDCWNYWKKYAGLKNPNMTEDSQEGADSDDMLVQQRQKQVNRGNMDKCVRDFSVKGGLVRHGANDRTLFNLMDDTVVSGKPIVKTRSAFCMRVTPLGKLARHLCQHLIRLRHAARSPFWRIDDLAVKRECMLRLGDRSLLEWIQSLKSMRKGLDPKERTNLGRIAHQLGQTVSVRPRILAPTDPALLPHHERVAFPPPPRRKDGSIAYESIPNRRSPVEPMVVNNMSTSLLRRKAYQSHNGLDGPMMKRPMNHLMKGTVDLHPHVTSSPRRLVNHFNGPRGINRAFLAPNRAGIPGASWVDAPDDVYFQATRTTNFAPWCPACRNLQPVWEDFAGWSDDLGINIAQVDTTVSHGLSGRFLVTSLPTIYHVKDGVFRFYRGSRDKDSFISFIEEKKWKEMEPVPGWKSPGAFHMNIVAGFFRISMSLKSLHTKLSEEYGISSWGIYGVFALGTIVVGAILGLILVCLMDYLYPPKGTDDFVEKVKELERQRKEEREKGKDGLEGEEEEEEDEDSQGKDSGTDEKDETYSEEGTESPEELTGSQGESEEDENENGNENENEDEDEDDSAQVEEALEYMSQSKGRSTAAQFFLEEETFGAKPGKSTYDKVVDLLNAASMSEDSRVTNLRQVQELICHQDPNLLDSFLDEVLAFQGDRSPDVRKTVIGFIEEACKKDPEMLPKVMANLQISLVEESPVVAKRVIQAVTQLYKVTLFWLCQAKSIKEVMETTWDYMKNVKEKILHMIDSDNDGIRTHSIKFMEAIILVQTAPEVENPKRKLPDDLCLDDVPLTLKIARPRKLEEEAKHIFDELIKYLTSAHISSVNLMAAMGALSNIARQRQLFIGKVVAALETLHANLPPTLGKSQVSSVRKMLKMHLLNLLKHPASVDYHANIATLLTDLGATQQEVMKYMPKVEELRKRQRVKEEEEEKGAKKAKMQQLEEDEEEDDDDADEEDITSKKRKKSEPVEQEPSAVDVMEEFVFQRLHPPTVADLVLVSMLNLPEEMPSLFASTYTPIAAAGTTAQIRHVARLLATQLASVGIRTNREQQGEAPSAPDSSQVSLKPHQVKPGFFLPLANERIGRNLDICLFSVVIGFISEEMGKRLDLAVSWLFEEYCMLQGFNQIGALIRGGGQLVAEERYNSTLCRLVKAYMDRADHPDRDSLVCELYLQAPLVTDQAVELIKWYCITEDKGESMCGLLKDLILLRPSKQLLFLNALLELTAHENNTVRSHALKVVLQLGERGDLKSIIEEYASMYLRFLILSEPPHLLFGPERGRPEVQSQWMEDSIKVCLYLILALLPNNHDLIHELAQVYVQTSADIKRVILRILEVPVKGMGMNSPALLKLVQTCPKGGETLVTRVIHILTDQTPPSEELVTHVRELYNKRVSDVRFLIPVLTGLTKREVIAALPKLIRLNPIVVKEVIRRLLGLQVEQSPLTPAELLVALHNIDASKCDMKTVIKGRLPTNLCFVERDLYTQEVLALVLQQLMDQDPIPTLLMRTVIQSLTLHPRLIGFVMNILQRLIMKEVWQYPKVWEGFVKCCQRTVPQSYTVLLQLPAPQLKCVFEAAPDLRDPLLRHVMAFTDSQRSHLPNSIMDVLQGNLGDILTEPVSPDSTAGSDAELQIKEDFQDESLDDPMANNQPMPPGT</sequence>
<feature type="domain" description="Thioredoxin" evidence="15">
    <location>
        <begin position="483"/>
        <end position="597"/>
    </location>
</feature>
<evidence type="ECO:0000256" key="10">
    <source>
        <dbReference type="SAM" id="MobiDB-lite"/>
    </source>
</evidence>
<gene>
    <name evidence="16" type="ORF">DSTB1V02_LOCUS4222</name>
</gene>
<keyword evidence="11" id="KW-1133">Transmembrane helix</keyword>
<keyword evidence="7" id="KW-0238">DNA-binding</keyword>
<dbReference type="InterPro" id="IPR021850">
    <property type="entry name" value="Symplekin/Pta1"/>
</dbReference>
<dbReference type="GO" id="GO:0006397">
    <property type="term" value="P:mRNA processing"/>
    <property type="evidence" value="ECO:0007669"/>
    <property type="project" value="UniProtKB-KW"/>
</dbReference>
<comment type="similarity">
    <text evidence="9">Belongs to the metastasis-associated protein family.</text>
</comment>
<feature type="region of interest" description="Disordered" evidence="10">
    <location>
        <begin position="691"/>
        <end position="768"/>
    </location>
</feature>
<keyword evidence="4" id="KW-0479">Metal-binding</keyword>
<dbReference type="CDD" id="cd00202">
    <property type="entry name" value="ZnF_GATA"/>
    <property type="match status" value="1"/>
</dbReference>
<evidence type="ECO:0000256" key="5">
    <source>
        <dbReference type="ARBA" id="ARBA00022771"/>
    </source>
</evidence>
<dbReference type="Pfam" id="PF00085">
    <property type="entry name" value="Thioredoxin"/>
    <property type="match status" value="1"/>
</dbReference>
<keyword evidence="6" id="KW-0862">Zinc</keyword>
<dbReference type="Gene3D" id="4.10.1240.50">
    <property type="match status" value="1"/>
</dbReference>
<dbReference type="GO" id="GO:0008270">
    <property type="term" value="F:zinc ion binding"/>
    <property type="evidence" value="ECO:0007669"/>
    <property type="project" value="UniProtKB-KW"/>
</dbReference>
<dbReference type="Pfam" id="PF17226">
    <property type="entry name" value="MTA_R1"/>
    <property type="match status" value="1"/>
</dbReference>
<evidence type="ECO:0000256" key="7">
    <source>
        <dbReference type="ARBA" id="ARBA00023125"/>
    </source>
</evidence>
<dbReference type="SUPFAM" id="SSF52833">
    <property type="entry name" value="Thioredoxin-like"/>
    <property type="match status" value="1"/>
</dbReference>
<dbReference type="InterPro" id="IPR013766">
    <property type="entry name" value="Thioredoxin_domain"/>
</dbReference>
<dbReference type="SUPFAM" id="SSF46689">
    <property type="entry name" value="Homeodomain-like"/>
    <property type="match status" value="1"/>
</dbReference>
<dbReference type="Pfam" id="PF00249">
    <property type="entry name" value="Myb_DNA-binding"/>
    <property type="match status" value="1"/>
</dbReference>
<keyword evidence="11" id="KW-0472">Membrane</keyword>
<dbReference type="GO" id="GO:0005847">
    <property type="term" value="C:mRNA cleavage and polyadenylation specificity factor complex"/>
    <property type="evidence" value="ECO:0007669"/>
    <property type="project" value="TreeGrafter"/>
</dbReference>
<dbReference type="InterPro" id="IPR017884">
    <property type="entry name" value="SANT_dom"/>
</dbReference>
<dbReference type="SMART" id="SM00401">
    <property type="entry name" value="ZnF_GATA"/>
    <property type="match status" value="1"/>
</dbReference>
<organism evidence="16">
    <name type="scientific">Darwinula stevensoni</name>
    <dbReference type="NCBI Taxonomy" id="69355"/>
    <lineage>
        <taxon>Eukaryota</taxon>
        <taxon>Metazoa</taxon>
        <taxon>Ecdysozoa</taxon>
        <taxon>Arthropoda</taxon>
        <taxon>Crustacea</taxon>
        <taxon>Oligostraca</taxon>
        <taxon>Ostracoda</taxon>
        <taxon>Podocopa</taxon>
        <taxon>Podocopida</taxon>
        <taxon>Darwinulocopina</taxon>
        <taxon>Darwinuloidea</taxon>
        <taxon>Darwinulidae</taxon>
        <taxon>Darwinula</taxon>
    </lineage>
</organism>
<dbReference type="SUPFAM" id="SSF48371">
    <property type="entry name" value="ARM repeat"/>
    <property type="match status" value="1"/>
</dbReference>
<feature type="compositionally biased region" description="Acidic residues" evidence="10">
    <location>
        <begin position="723"/>
        <end position="737"/>
    </location>
</feature>
<dbReference type="PROSITE" id="PS51293">
    <property type="entry name" value="SANT"/>
    <property type="match status" value="1"/>
</dbReference>
<dbReference type="GO" id="GO:0043565">
    <property type="term" value="F:sequence-specific DNA binding"/>
    <property type="evidence" value="ECO:0007669"/>
    <property type="project" value="InterPro"/>
</dbReference>
<dbReference type="InterPro" id="IPR016024">
    <property type="entry name" value="ARM-type_fold"/>
</dbReference>
<dbReference type="GO" id="GO:0006355">
    <property type="term" value="P:regulation of DNA-templated transcription"/>
    <property type="evidence" value="ECO:0007669"/>
    <property type="project" value="InterPro"/>
</dbReference>
<dbReference type="InterPro" id="IPR022075">
    <property type="entry name" value="Symplekin_C"/>
</dbReference>
<feature type="region of interest" description="Disordered" evidence="10">
    <location>
        <begin position="1803"/>
        <end position="1844"/>
    </location>
</feature>
<evidence type="ECO:0000256" key="9">
    <source>
        <dbReference type="ARBA" id="ARBA00093454"/>
    </source>
</evidence>
<dbReference type="InterPro" id="IPR009057">
    <property type="entry name" value="Homeodomain-like_sf"/>
</dbReference>
<evidence type="ECO:0000259" key="13">
    <source>
        <dbReference type="PROSITE" id="PS51156"/>
    </source>
</evidence>
<evidence type="ECO:0000256" key="3">
    <source>
        <dbReference type="ARBA" id="ARBA00022664"/>
    </source>
</evidence>
<dbReference type="FunFam" id="4.10.1240.50:FF:000001">
    <property type="entry name" value="Metastasis-associated 1 family, member 3"/>
    <property type="match status" value="1"/>
</dbReference>
<evidence type="ECO:0008006" key="18">
    <source>
        <dbReference type="Google" id="ProtNLM"/>
    </source>
</evidence>
<feature type="signal peptide" evidence="12">
    <location>
        <begin position="1"/>
        <end position="19"/>
    </location>
</feature>
<proteinExistence type="inferred from homology"/>
<dbReference type="Proteomes" id="UP000677054">
    <property type="component" value="Unassembled WGS sequence"/>
</dbReference>
<dbReference type="FunFam" id="1.10.10.60:FF:000012">
    <property type="entry name" value="Metastasis-associated 1 family, member 3"/>
    <property type="match status" value="1"/>
</dbReference>
<feature type="chain" id="PRO_5036402428" description="Symplekin" evidence="12">
    <location>
        <begin position="20"/>
        <end position="1844"/>
    </location>
</feature>
<feature type="compositionally biased region" description="Acidic residues" evidence="10">
    <location>
        <begin position="1138"/>
        <end position="1153"/>
    </location>
</feature>
<dbReference type="InterPro" id="IPR000679">
    <property type="entry name" value="Znf_GATA"/>
</dbReference>
<dbReference type="PROSITE" id="PS51352">
    <property type="entry name" value="THIOREDOXIN_2"/>
    <property type="match status" value="1"/>
</dbReference>
<keyword evidence="8" id="KW-0539">Nucleus</keyword>
<dbReference type="InterPro" id="IPR036249">
    <property type="entry name" value="Thioredoxin-like_sf"/>
</dbReference>
<dbReference type="EMBL" id="CAJPEV010000612">
    <property type="protein sequence ID" value="CAG0886922.1"/>
    <property type="molecule type" value="Genomic_DNA"/>
</dbReference>
<dbReference type="SMART" id="SM00717">
    <property type="entry name" value="SANT"/>
    <property type="match status" value="1"/>
</dbReference>
<protein>
    <recommendedName>
        <fullName evidence="18">Symplekin</fullName>
    </recommendedName>
</protein>
<feature type="compositionally biased region" description="Acidic residues" evidence="10">
    <location>
        <begin position="703"/>
        <end position="713"/>
    </location>
</feature>
<dbReference type="CDD" id="cd11661">
    <property type="entry name" value="SANT_MTA3_like"/>
    <property type="match status" value="1"/>
</dbReference>
<feature type="domain" description="SANT" evidence="14">
    <location>
        <begin position="76"/>
        <end position="128"/>
    </location>
</feature>
<evidence type="ECO:0000256" key="8">
    <source>
        <dbReference type="ARBA" id="ARBA00023242"/>
    </source>
</evidence>
<dbReference type="Pfam" id="PF11935">
    <property type="entry name" value="SYMPK_PTA1_N"/>
    <property type="match status" value="1"/>
</dbReference>
<dbReference type="InterPro" id="IPR011989">
    <property type="entry name" value="ARM-like"/>
</dbReference>
<keyword evidence="11" id="KW-0812">Transmembrane</keyword>
<feature type="transmembrane region" description="Helical" evidence="11">
    <location>
        <begin position="643"/>
        <end position="667"/>
    </location>
</feature>
<dbReference type="PROSITE" id="PS51156">
    <property type="entry name" value="ELM2"/>
    <property type="match status" value="1"/>
</dbReference>
<accession>A0A7R8X5R6</accession>
<evidence type="ECO:0000256" key="6">
    <source>
        <dbReference type="ARBA" id="ARBA00022833"/>
    </source>
</evidence>
<dbReference type="PANTHER" id="PTHR15245:SF20">
    <property type="entry name" value="SYMPLEKIN"/>
    <property type="match status" value="1"/>
</dbReference>
<keyword evidence="2" id="KW-0597">Phosphoprotein</keyword>
<dbReference type="PANTHER" id="PTHR15245">
    <property type="entry name" value="SYMPLEKIN-RELATED"/>
    <property type="match status" value="1"/>
</dbReference>
<dbReference type="OrthoDB" id="331600at2759"/>
<dbReference type="EMBL" id="LR900129">
    <property type="protein sequence ID" value="CAD7244323.1"/>
    <property type="molecule type" value="Genomic_DNA"/>
</dbReference>
<feature type="non-terminal residue" evidence="16">
    <location>
        <position position="1844"/>
    </location>
</feature>
<keyword evidence="5" id="KW-0863">Zinc-finger</keyword>
<evidence type="ECO:0000256" key="1">
    <source>
        <dbReference type="ARBA" id="ARBA00004123"/>
    </source>
</evidence>
<evidence type="ECO:0000256" key="4">
    <source>
        <dbReference type="ARBA" id="ARBA00022723"/>
    </source>
</evidence>
<reference evidence="16" key="1">
    <citation type="submission" date="2020-11" db="EMBL/GenBank/DDBJ databases">
        <authorList>
            <person name="Tran Van P."/>
        </authorList>
    </citation>
    <scope>NUCLEOTIDE SEQUENCE</scope>
</reference>
<name>A0A7R8X5R6_9CRUS</name>
<comment type="subcellular location">
    <subcellularLocation>
        <location evidence="1">Nucleus</location>
    </subcellularLocation>
</comment>
<evidence type="ECO:0000256" key="11">
    <source>
        <dbReference type="SAM" id="Phobius"/>
    </source>
</evidence>
<dbReference type="Pfam" id="PF12295">
    <property type="entry name" value="Symplekin_C"/>
    <property type="match status" value="1"/>
</dbReference>
<dbReference type="InterPro" id="IPR035170">
    <property type="entry name" value="MTA1_R1"/>
</dbReference>
<dbReference type="InterPro" id="IPR032460">
    <property type="entry name" value="Symplekin/Pta1_N"/>
</dbReference>
<keyword evidence="17" id="KW-1185">Reference proteome</keyword>